<dbReference type="Proteomes" id="UP001151760">
    <property type="component" value="Unassembled WGS sequence"/>
</dbReference>
<feature type="region of interest" description="Disordered" evidence="2">
    <location>
        <begin position="716"/>
        <end position="744"/>
    </location>
</feature>
<feature type="region of interest" description="Disordered" evidence="2">
    <location>
        <begin position="778"/>
        <end position="804"/>
    </location>
</feature>
<dbReference type="InterPro" id="IPR039537">
    <property type="entry name" value="Retrotran_Ty1/copia-like"/>
</dbReference>
<dbReference type="SUPFAM" id="SSF53098">
    <property type="entry name" value="Ribonuclease H-like"/>
    <property type="match status" value="1"/>
</dbReference>
<dbReference type="Pfam" id="PF13976">
    <property type="entry name" value="gag_pre-integrs"/>
    <property type="match status" value="1"/>
</dbReference>
<feature type="domain" description="Integrase catalytic" evidence="3">
    <location>
        <begin position="472"/>
        <end position="573"/>
    </location>
</feature>
<evidence type="ECO:0000313" key="5">
    <source>
        <dbReference type="Proteomes" id="UP001151760"/>
    </source>
</evidence>
<organism evidence="4 5">
    <name type="scientific">Tanacetum coccineum</name>
    <dbReference type="NCBI Taxonomy" id="301880"/>
    <lineage>
        <taxon>Eukaryota</taxon>
        <taxon>Viridiplantae</taxon>
        <taxon>Streptophyta</taxon>
        <taxon>Embryophyta</taxon>
        <taxon>Tracheophyta</taxon>
        <taxon>Spermatophyta</taxon>
        <taxon>Magnoliopsida</taxon>
        <taxon>eudicotyledons</taxon>
        <taxon>Gunneridae</taxon>
        <taxon>Pentapetalae</taxon>
        <taxon>asterids</taxon>
        <taxon>campanulids</taxon>
        <taxon>Asterales</taxon>
        <taxon>Asteraceae</taxon>
        <taxon>Asteroideae</taxon>
        <taxon>Anthemideae</taxon>
        <taxon>Anthemidinae</taxon>
        <taxon>Tanacetum</taxon>
    </lineage>
</organism>
<dbReference type="InterPro" id="IPR054722">
    <property type="entry name" value="PolX-like_BBD"/>
</dbReference>
<dbReference type="Gene3D" id="3.30.420.10">
    <property type="entry name" value="Ribonuclease H-like superfamily/Ribonuclease H"/>
    <property type="match status" value="2"/>
</dbReference>
<dbReference type="InterPro" id="IPR012337">
    <property type="entry name" value="RNaseH-like_sf"/>
</dbReference>
<reference evidence="4" key="2">
    <citation type="submission" date="2022-01" db="EMBL/GenBank/DDBJ databases">
        <authorList>
            <person name="Yamashiro T."/>
            <person name="Shiraishi A."/>
            <person name="Satake H."/>
            <person name="Nakayama K."/>
        </authorList>
    </citation>
    <scope>NUCLEOTIDE SEQUENCE</scope>
</reference>
<keyword evidence="1" id="KW-0645">Protease</keyword>
<reference evidence="4" key="1">
    <citation type="journal article" date="2022" name="Int. J. Mol. Sci.">
        <title>Draft Genome of Tanacetum Coccineum: Genomic Comparison of Closely Related Tanacetum-Family Plants.</title>
        <authorList>
            <person name="Yamashiro T."/>
            <person name="Shiraishi A."/>
            <person name="Nakayama K."/>
            <person name="Satake H."/>
        </authorList>
    </citation>
    <scope>NUCLEOTIDE SEQUENCE</scope>
</reference>
<dbReference type="InterPro" id="IPR036397">
    <property type="entry name" value="RNaseH_sf"/>
</dbReference>
<keyword evidence="1" id="KW-0378">Hydrolase</keyword>
<evidence type="ECO:0000259" key="3">
    <source>
        <dbReference type="PROSITE" id="PS50994"/>
    </source>
</evidence>
<dbReference type="InterPro" id="IPR001584">
    <property type="entry name" value="Integrase_cat-core"/>
</dbReference>
<proteinExistence type="predicted"/>
<sequence>MTTLVELLMLSGADNRPPMLEKDLYDSWQSRMVLYMENREHGRKILESIKNSPLIWPTIEKNGVTRTKTYKELYATEKIQADLRKLKGKDIVDNAAQMLKATTSAPGLYKLDQVTLPPKVKNTREAHIYYLQHTMEQVIILKEIVEGANSLNPLDSAPYSACKYVKLIQELLGYVRDTCPVIHNPSDKTVTTKPINKKKTIRFVEPITSSSTSQKQIGYSKPYAKQTTNNCVLTSTGVSRSTKSSRSKSKDNTKNDRILSMFDATHDLCFLEFVSDINVCSKSKSVKKAKKKEVVQIVLWYLDSSCSKHMTGDPSQLTNFIHKFLGTVKFGNEQVAKIIGYGDYQIGNVTISRVYYVEGLGHNLFSIGSRETNLYTLSIGDMITSSQICLLSKALKTKSWLWHRRLSHLNFGAINHLAKNGLVRGLPKLKFEKDHLYVACAMRKSKKQTHQPKSKDTNQEKLYLLHIDLCGPMRVASVNGKKYILVIIDDYSRYYESVGISHQTSVARTPQKNGVVERQSCTLVEAARTMLIYAKALLFLWAEAVAIACYTQNRSILRLRYGKTPYELLHDRKPDLSYFHVFGALCYPTNDSENLAKLQAKADIGIFIRYTPKKKAYRIYNRRTRKINETIHVDFNELTTMASEQSSLEPALHKMTHATLSSGLALNLTPTTSFIPPSRKEWDLVFQPVFDEFFSTPASVVSPVPAVVALAPVMSTGTPSSTTIDQDAPSPSTSQTTPQSQSQYIPFSVEEESHDLEVAHMLNDPCFGIPSQATVYEESPKTPQFNDDPLHEDSTSPGSSLNVQPSHTPLELIGKWTKAHPLANVIGDPSQSVSTRKKLNTYVMWCYFDAFLTSVEPKNFKDAMLESSWIEAMQEEIHKFKRLQVWELVPCLDKVMLIKLKWIYKVKANEFGRVLKNKAHTPMVEKNKLDEDLLGTPVDAPLYRGMIGSLMYLTSTYADADHVGCQDTRRSTSGRAQFLGDKLVSWSSKKQNCTVISSTEAGYIALSGVKHIDVRYHFIKEQVENGIVELYFVRTKYQLADIFTKPLPRERFKFLIEKLGMKSMSPDTLKRLTEENDE</sequence>
<feature type="compositionally biased region" description="Polar residues" evidence="2">
    <location>
        <begin position="795"/>
        <end position="804"/>
    </location>
</feature>
<evidence type="ECO:0000256" key="2">
    <source>
        <dbReference type="SAM" id="MobiDB-lite"/>
    </source>
</evidence>
<dbReference type="CDD" id="cd09272">
    <property type="entry name" value="RNase_HI_RT_Ty1"/>
    <property type="match status" value="1"/>
</dbReference>
<dbReference type="PANTHER" id="PTHR42648:SF18">
    <property type="entry name" value="RETROTRANSPOSON, UNCLASSIFIED-LIKE PROTEIN"/>
    <property type="match status" value="1"/>
</dbReference>
<dbReference type="Pfam" id="PF25597">
    <property type="entry name" value="SH3_retrovirus"/>
    <property type="match status" value="1"/>
</dbReference>
<name>A0ABQ5C386_9ASTR</name>
<keyword evidence="5" id="KW-1185">Reference proteome</keyword>
<dbReference type="PROSITE" id="PS50994">
    <property type="entry name" value="INTEGRASE"/>
    <property type="match status" value="1"/>
</dbReference>
<dbReference type="EMBL" id="BQNB010013813">
    <property type="protein sequence ID" value="GJT20552.1"/>
    <property type="molecule type" value="Genomic_DNA"/>
</dbReference>
<evidence type="ECO:0000256" key="1">
    <source>
        <dbReference type="ARBA" id="ARBA00022670"/>
    </source>
</evidence>
<dbReference type="InterPro" id="IPR057670">
    <property type="entry name" value="SH3_retrovirus"/>
</dbReference>
<evidence type="ECO:0000313" key="4">
    <source>
        <dbReference type="EMBL" id="GJT20552.1"/>
    </source>
</evidence>
<dbReference type="InterPro" id="IPR025724">
    <property type="entry name" value="GAG-pre-integrase_dom"/>
</dbReference>
<protein>
    <submittedName>
        <fullName evidence="4">Ribonuclease H-like domain-containing protein</fullName>
    </submittedName>
</protein>
<accession>A0ABQ5C386</accession>
<gene>
    <name evidence="4" type="ORF">Tco_0890489</name>
</gene>
<dbReference type="Pfam" id="PF22936">
    <property type="entry name" value="Pol_BBD"/>
    <property type="match status" value="1"/>
</dbReference>
<dbReference type="PANTHER" id="PTHR42648">
    <property type="entry name" value="TRANSPOSASE, PUTATIVE-RELATED"/>
    <property type="match status" value="1"/>
</dbReference>
<feature type="compositionally biased region" description="Low complexity" evidence="2">
    <location>
        <begin position="729"/>
        <end position="743"/>
    </location>
</feature>
<comment type="caution">
    <text evidence="4">The sequence shown here is derived from an EMBL/GenBank/DDBJ whole genome shotgun (WGS) entry which is preliminary data.</text>
</comment>
<feature type="compositionally biased region" description="Polar residues" evidence="2">
    <location>
        <begin position="716"/>
        <end position="725"/>
    </location>
</feature>